<evidence type="ECO:0000313" key="1">
    <source>
        <dbReference type="EMBL" id="RIV31581.1"/>
    </source>
</evidence>
<dbReference type="PROSITE" id="PS51257">
    <property type="entry name" value="PROKAR_LIPOPROTEIN"/>
    <property type="match status" value="1"/>
</dbReference>
<dbReference type="EMBL" id="QXFH01000076">
    <property type="protein sequence ID" value="RIV31581.1"/>
    <property type="molecule type" value="Genomic_DNA"/>
</dbReference>
<dbReference type="Proteomes" id="UP000266067">
    <property type="component" value="Unassembled WGS sequence"/>
</dbReference>
<accession>A0A3A1N713</accession>
<dbReference type="Gene3D" id="2.60.40.2030">
    <property type="match status" value="1"/>
</dbReference>
<organism evidence="1 2">
    <name type="scientific">Flagellimonas lutimaris</name>
    <dbReference type="NCBI Taxonomy" id="475082"/>
    <lineage>
        <taxon>Bacteria</taxon>
        <taxon>Pseudomonadati</taxon>
        <taxon>Bacteroidota</taxon>
        <taxon>Flavobacteriia</taxon>
        <taxon>Flavobacteriales</taxon>
        <taxon>Flavobacteriaceae</taxon>
        <taxon>Flagellimonas</taxon>
    </lineage>
</organism>
<dbReference type="SUPFAM" id="SSF141072">
    <property type="entry name" value="CalX-like"/>
    <property type="match status" value="1"/>
</dbReference>
<dbReference type="AlphaFoldDB" id="A0A3A1N713"/>
<reference evidence="1 2" key="1">
    <citation type="submission" date="2018-08" db="EMBL/GenBank/DDBJ databases">
        <title>Proposal of Muricauda 72 sp.nov. and Muricauda NH166 sp.nov., isolated from seawater.</title>
        <authorList>
            <person name="Cheng H."/>
            <person name="Wu Y.-H."/>
            <person name="Guo L.-L."/>
            <person name="Xu X.-W."/>
        </authorList>
    </citation>
    <scope>NUCLEOTIDE SEQUENCE [LARGE SCALE GENOMIC DNA]</scope>
    <source>
        <strain evidence="1 2">KCTC 22173</strain>
    </source>
</reference>
<evidence type="ECO:0008006" key="3">
    <source>
        <dbReference type="Google" id="ProtNLM"/>
    </source>
</evidence>
<gene>
    <name evidence="1" type="ORF">D2V08_14145</name>
</gene>
<comment type="caution">
    <text evidence="1">The sequence shown here is derived from an EMBL/GenBank/DDBJ whole genome shotgun (WGS) entry which is preliminary data.</text>
</comment>
<dbReference type="InterPro" id="IPR038081">
    <property type="entry name" value="CalX-like_sf"/>
</dbReference>
<sequence length="187" mass="19488">MFQCGLKINNIKKMKKTIYLPLILVAILASCTEEYSLEDNGITVEELPGYVAFSAPGTGISINPVETSEDAGTVSLNVEIPTSSPSDVTVNYSFGGSAVYGVDYTVEGASNAGGQVVILKSTEINLDGLPDNADIDVQLLTDGVVDGLKTIEVTLVDASNSEGDIAVGRAGTDLLKTAVINIADIDE</sequence>
<evidence type="ECO:0000313" key="2">
    <source>
        <dbReference type="Proteomes" id="UP000266067"/>
    </source>
</evidence>
<protein>
    <recommendedName>
        <fullName evidence="3">Calx-beta domain-containing protein</fullName>
    </recommendedName>
</protein>
<proteinExistence type="predicted"/>
<name>A0A3A1N713_9FLAO</name>
<keyword evidence="2" id="KW-1185">Reference proteome</keyword>